<reference evidence="5" key="1">
    <citation type="journal article" date="2022" name="IScience">
        <title>Evolution of zygomycete secretomes and the origins of terrestrial fungal ecologies.</title>
        <authorList>
            <person name="Chang Y."/>
            <person name="Wang Y."/>
            <person name="Mondo S."/>
            <person name="Ahrendt S."/>
            <person name="Andreopoulos W."/>
            <person name="Barry K."/>
            <person name="Beard J."/>
            <person name="Benny G.L."/>
            <person name="Blankenship S."/>
            <person name="Bonito G."/>
            <person name="Cuomo C."/>
            <person name="Desiro A."/>
            <person name="Gervers K.A."/>
            <person name="Hundley H."/>
            <person name="Kuo A."/>
            <person name="LaButti K."/>
            <person name="Lang B.F."/>
            <person name="Lipzen A."/>
            <person name="O'Donnell K."/>
            <person name="Pangilinan J."/>
            <person name="Reynolds N."/>
            <person name="Sandor L."/>
            <person name="Smith M.E."/>
            <person name="Tsang A."/>
            <person name="Grigoriev I.V."/>
            <person name="Stajich J.E."/>
            <person name="Spatafora J.W."/>
        </authorList>
    </citation>
    <scope>NUCLEOTIDE SEQUENCE</scope>
    <source>
        <strain evidence="5">RSA 2281</strain>
    </source>
</reference>
<organism evidence="5 6">
    <name type="scientific">Phascolomyces articulosus</name>
    <dbReference type="NCBI Taxonomy" id="60185"/>
    <lineage>
        <taxon>Eukaryota</taxon>
        <taxon>Fungi</taxon>
        <taxon>Fungi incertae sedis</taxon>
        <taxon>Mucoromycota</taxon>
        <taxon>Mucoromycotina</taxon>
        <taxon>Mucoromycetes</taxon>
        <taxon>Mucorales</taxon>
        <taxon>Lichtheimiaceae</taxon>
        <taxon>Phascolomyces</taxon>
    </lineage>
</organism>
<comment type="similarity">
    <text evidence="2">Belongs to the cytochrome c oxidase subunit 6B family.</text>
</comment>
<name>A0AAD5JWN9_9FUNG</name>
<evidence type="ECO:0000256" key="2">
    <source>
        <dbReference type="ARBA" id="ARBA00006425"/>
    </source>
</evidence>
<proteinExistence type="inferred from homology"/>
<dbReference type="InterPro" id="IPR036549">
    <property type="entry name" value="CX6/COA6-like_sf"/>
</dbReference>
<dbReference type="SUPFAM" id="SSF47694">
    <property type="entry name" value="Cytochrome c oxidase subunit h"/>
    <property type="match status" value="1"/>
</dbReference>
<evidence type="ECO:0000256" key="1">
    <source>
        <dbReference type="ARBA" id="ARBA00004173"/>
    </source>
</evidence>
<keyword evidence="4" id="KW-1015">Disulfide bond</keyword>
<dbReference type="InterPro" id="IPR048280">
    <property type="entry name" value="COX6B-like"/>
</dbReference>
<protein>
    <submittedName>
        <fullName evidence="5">Cytochrome c oxidase, subunit VIb</fullName>
    </submittedName>
</protein>
<dbReference type="GO" id="GO:0005739">
    <property type="term" value="C:mitochondrion"/>
    <property type="evidence" value="ECO:0007669"/>
    <property type="project" value="UniProtKB-SubCell"/>
</dbReference>
<dbReference type="EMBL" id="JAIXMP010000019">
    <property type="protein sequence ID" value="KAI9257944.1"/>
    <property type="molecule type" value="Genomic_DNA"/>
</dbReference>
<accession>A0AAD5JWN9</accession>
<reference evidence="5" key="2">
    <citation type="submission" date="2023-02" db="EMBL/GenBank/DDBJ databases">
        <authorList>
            <consortium name="DOE Joint Genome Institute"/>
            <person name="Mondo S.J."/>
            <person name="Chang Y."/>
            <person name="Wang Y."/>
            <person name="Ahrendt S."/>
            <person name="Andreopoulos W."/>
            <person name="Barry K."/>
            <person name="Beard J."/>
            <person name="Benny G.L."/>
            <person name="Blankenship S."/>
            <person name="Bonito G."/>
            <person name="Cuomo C."/>
            <person name="Desiro A."/>
            <person name="Gervers K.A."/>
            <person name="Hundley H."/>
            <person name="Kuo A."/>
            <person name="LaButti K."/>
            <person name="Lang B.F."/>
            <person name="Lipzen A."/>
            <person name="O'Donnell K."/>
            <person name="Pangilinan J."/>
            <person name="Reynolds N."/>
            <person name="Sandor L."/>
            <person name="Smith M.W."/>
            <person name="Tsang A."/>
            <person name="Grigoriev I.V."/>
            <person name="Stajich J.E."/>
            <person name="Spatafora J.W."/>
        </authorList>
    </citation>
    <scope>NUCLEOTIDE SEQUENCE</scope>
    <source>
        <strain evidence="5">RSA 2281</strain>
    </source>
</reference>
<dbReference type="AlphaFoldDB" id="A0AAD5JWN9"/>
<keyword evidence="6" id="KW-1185">Reference proteome</keyword>
<gene>
    <name evidence="5" type="ORF">BDA99DRAFT_107872</name>
</gene>
<dbReference type="Proteomes" id="UP001209540">
    <property type="component" value="Unassembled WGS sequence"/>
</dbReference>
<dbReference type="PANTHER" id="PTHR47677">
    <property type="entry name" value="CYTOCHROME C OXIDASE ASSEMBLY FACTOR 6"/>
    <property type="match status" value="1"/>
</dbReference>
<dbReference type="Gene3D" id="1.10.10.140">
    <property type="entry name" value="Cytochrome c oxidase, subunit VIb"/>
    <property type="match status" value="1"/>
</dbReference>
<evidence type="ECO:0000313" key="6">
    <source>
        <dbReference type="Proteomes" id="UP001209540"/>
    </source>
</evidence>
<dbReference type="PANTHER" id="PTHR47677:SF1">
    <property type="entry name" value="CYTOCHROME C OXIDASE ASSEMBLY FACTOR 6"/>
    <property type="match status" value="1"/>
</dbReference>
<comment type="caution">
    <text evidence="5">The sequence shown here is derived from an EMBL/GenBank/DDBJ whole genome shotgun (WGS) entry which is preliminary data.</text>
</comment>
<comment type="subcellular location">
    <subcellularLocation>
        <location evidence="1">Mitochondrion</location>
    </subcellularLocation>
</comment>
<dbReference type="InterPro" id="IPR048281">
    <property type="entry name" value="COA6_fun"/>
</dbReference>
<sequence>MTTESSKPPSRQQRQHCWKLRDEYFACLDRLTIVDPVIVEKEPEKAKECLEKKSKYEDACMASWVEYFNKRRVLDVKQREYLEFSKQQSGKQP</sequence>
<dbReference type="Pfam" id="PF02297">
    <property type="entry name" value="COX6B"/>
    <property type="match status" value="1"/>
</dbReference>
<evidence type="ECO:0000313" key="5">
    <source>
        <dbReference type="EMBL" id="KAI9257944.1"/>
    </source>
</evidence>
<evidence type="ECO:0000256" key="3">
    <source>
        <dbReference type="ARBA" id="ARBA00023128"/>
    </source>
</evidence>
<keyword evidence="3" id="KW-0496">Mitochondrion</keyword>
<evidence type="ECO:0000256" key="4">
    <source>
        <dbReference type="ARBA" id="ARBA00023157"/>
    </source>
</evidence>